<accession>A0A9Q6LKH0</accession>
<keyword evidence="3" id="KW-1185">Reference proteome</keyword>
<dbReference type="GeneID" id="66740596"/>
<dbReference type="Proteomes" id="UP000422232">
    <property type="component" value="Chromosome"/>
</dbReference>
<name>A0A9Q6LKH0_PISSA</name>
<dbReference type="Pfam" id="PF08850">
    <property type="entry name" value="DUF1820"/>
    <property type="match status" value="1"/>
</dbReference>
<organism evidence="2 3">
    <name type="scientific">Piscirickettsia salmonis</name>
    <dbReference type="NCBI Taxonomy" id="1238"/>
    <lineage>
        <taxon>Bacteria</taxon>
        <taxon>Pseudomonadati</taxon>
        <taxon>Pseudomonadota</taxon>
        <taxon>Gammaproteobacteria</taxon>
        <taxon>Thiotrichales</taxon>
        <taxon>Piscirickettsiaceae</taxon>
        <taxon>Piscirickettsia</taxon>
    </lineage>
</organism>
<feature type="region of interest" description="Disordered" evidence="1">
    <location>
        <begin position="86"/>
        <end position="115"/>
    </location>
</feature>
<dbReference type="AlphaFoldDB" id="A0A9Q6LKH0"/>
<evidence type="ECO:0000313" key="2">
    <source>
        <dbReference type="EMBL" id="QGO05526.1"/>
    </source>
</evidence>
<proteinExistence type="predicted"/>
<dbReference type="EMBL" id="CP038908">
    <property type="protein sequence ID" value="QGO05526.1"/>
    <property type="molecule type" value="Genomic_DNA"/>
</dbReference>
<dbReference type="InterPro" id="IPR014949">
    <property type="entry name" value="DUF1820"/>
</dbReference>
<dbReference type="RefSeq" id="WP_051307323.1">
    <property type="nucleotide sequence ID" value="NZ_CP038876.1"/>
</dbReference>
<gene>
    <name evidence="2" type="ORF">Psal009_01415</name>
</gene>
<evidence type="ECO:0000256" key="1">
    <source>
        <dbReference type="SAM" id="MobiDB-lite"/>
    </source>
</evidence>
<feature type="compositionally biased region" description="Polar residues" evidence="1">
    <location>
        <begin position="95"/>
        <end position="104"/>
    </location>
</feature>
<evidence type="ECO:0000313" key="3">
    <source>
        <dbReference type="Proteomes" id="UP000422232"/>
    </source>
</evidence>
<reference evidence="2 3" key="1">
    <citation type="submission" date="2019-04" db="EMBL/GenBank/DDBJ databases">
        <title>Complete genome sequencing of Piscirickettsia salmonis strain Psal-009.</title>
        <authorList>
            <person name="Schober I."/>
            <person name="Bunk B."/>
            <person name="Sproer C."/>
            <person name="Carril G.P."/>
            <person name="Riedel T."/>
            <person name="Flores-Herrera P.A."/>
            <person name="Nourdin-Galindo G."/>
            <person name="Marshall S.H."/>
            <person name="Overmann J."/>
        </authorList>
    </citation>
    <scope>NUCLEOTIDE SEQUENCE [LARGE SCALE GENOMIC DNA]</scope>
    <source>
        <strain evidence="2 3">Psal-009</strain>
    </source>
</reference>
<protein>
    <submittedName>
        <fullName evidence="2">Uncharacterized protein</fullName>
    </submittedName>
</protein>
<sequence>MTDNTMYKVVFINQGATYEIYAKQVSQSNLFGFIEVEEYIFERSTILIDPAEERLQAEFADVKRSYIPVGAIIRIDEVEKKGSVKIHEHTDSNGKSKSNVTAFPNNFYGRGPDSK</sequence>